<sequence length="130" mass="14697">MSTRSEKAAQALSRFGELAWFKLPTEHHKLHGYHQVAHMGWRYRAPTNGIAVHIEDVVDAVPTQVAWTLDRTRRNWLLVPSRIAREAGGLEGPSFADIVHSINTQDQEFCLKTLSDLDLIVRRLEASVGQ</sequence>
<accession>A0ABV1U6A2</accession>
<dbReference type="RefSeq" id="WP_352063555.1">
    <property type="nucleotide sequence ID" value="NZ_JBEPAZ010000009.1"/>
</dbReference>
<organism evidence="1 2">
    <name type="scientific">Streptomyces sp. 900105245</name>
    <dbReference type="NCBI Taxonomy" id="3154379"/>
    <lineage>
        <taxon>Bacteria</taxon>
        <taxon>Bacillati</taxon>
        <taxon>Actinomycetota</taxon>
        <taxon>Actinomycetes</taxon>
        <taxon>Kitasatosporales</taxon>
        <taxon>Streptomycetaceae</taxon>
        <taxon>Streptomyces</taxon>
    </lineage>
</organism>
<evidence type="ECO:0000313" key="1">
    <source>
        <dbReference type="EMBL" id="MER6428781.1"/>
    </source>
</evidence>
<reference evidence="1 2" key="1">
    <citation type="submission" date="2024-06" db="EMBL/GenBank/DDBJ databases">
        <title>The Natural Products Discovery Center: Release of the First 8490 Sequenced Strains for Exploring Actinobacteria Biosynthetic Diversity.</title>
        <authorList>
            <person name="Kalkreuter E."/>
            <person name="Kautsar S.A."/>
            <person name="Yang D."/>
            <person name="Bader C.D."/>
            <person name="Teijaro C.N."/>
            <person name="Fluegel L."/>
            <person name="Davis C.M."/>
            <person name="Simpson J.R."/>
            <person name="Lauterbach L."/>
            <person name="Steele A.D."/>
            <person name="Gui C."/>
            <person name="Meng S."/>
            <person name="Li G."/>
            <person name="Viehrig K."/>
            <person name="Ye F."/>
            <person name="Su P."/>
            <person name="Kiefer A.F."/>
            <person name="Nichols A."/>
            <person name="Cepeda A.J."/>
            <person name="Yan W."/>
            <person name="Fan B."/>
            <person name="Jiang Y."/>
            <person name="Adhikari A."/>
            <person name="Zheng C.-J."/>
            <person name="Schuster L."/>
            <person name="Cowan T.M."/>
            <person name="Smanski M.J."/>
            <person name="Chevrette M.G."/>
            <person name="De Carvalho L.P.S."/>
            <person name="Shen B."/>
        </authorList>
    </citation>
    <scope>NUCLEOTIDE SEQUENCE [LARGE SCALE GENOMIC DNA]</scope>
    <source>
        <strain evidence="1 2">NPDC001166</strain>
    </source>
</reference>
<protein>
    <submittedName>
        <fullName evidence="1">Uncharacterized protein</fullName>
    </submittedName>
</protein>
<evidence type="ECO:0000313" key="2">
    <source>
        <dbReference type="Proteomes" id="UP001470023"/>
    </source>
</evidence>
<dbReference type="EMBL" id="JBEPAZ010000009">
    <property type="protein sequence ID" value="MER6428781.1"/>
    <property type="molecule type" value="Genomic_DNA"/>
</dbReference>
<name>A0ABV1U6A2_9ACTN</name>
<gene>
    <name evidence="1" type="ORF">ABT272_13665</name>
</gene>
<proteinExistence type="predicted"/>
<keyword evidence="2" id="KW-1185">Reference proteome</keyword>
<comment type="caution">
    <text evidence="1">The sequence shown here is derived from an EMBL/GenBank/DDBJ whole genome shotgun (WGS) entry which is preliminary data.</text>
</comment>
<dbReference type="Proteomes" id="UP001470023">
    <property type="component" value="Unassembled WGS sequence"/>
</dbReference>